<evidence type="ECO:0000256" key="3">
    <source>
        <dbReference type="ARBA" id="ARBA00022898"/>
    </source>
</evidence>
<dbReference type="AlphaFoldDB" id="A0A0U1KYI2"/>
<dbReference type="SUPFAM" id="SSF56752">
    <property type="entry name" value="D-aminoacid aminotransferase-like PLP-dependent enzymes"/>
    <property type="match status" value="1"/>
</dbReference>
<dbReference type="PROSITE" id="PS00770">
    <property type="entry name" value="AA_TRANSFER_CLASS_4"/>
    <property type="match status" value="1"/>
</dbReference>
<dbReference type="PANTHER" id="PTHR42743">
    <property type="entry name" value="AMINO-ACID AMINOTRANSFERASE"/>
    <property type="match status" value="1"/>
</dbReference>
<dbReference type="Gene3D" id="3.20.10.10">
    <property type="entry name" value="D-amino Acid Aminotransferase, subunit A, domain 2"/>
    <property type="match status" value="1"/>
</dbReference>
<dbReference type="Proteomes" id="UP000049855">
    <property type="component" value="Unassembled WGS sequence"/>
</dbReference>
<keyword evidence="7" id="KW-1185">Reference proteome</keyword>
<evidence type="ECO:0000256" key="4">
    <source>
        <dbReference type="RuleBase" id="RU004106"/>
    </source>
</evidence>
<evidence type="ECO:0000256" key="2">
    <source>
        <dbReference type="ARBA" id="ARBA00009320"/>
    </source>
</evidence>
<dbReference type="PANTHER" id="PTHR42743:SF11">
    <property type="entry name" value="AMINODEOXYCHORISMATE LYASE"/>
    <property type="match status" value="1"/>
</dbReference>
<dbReference type="InterPro" id="IPR001544">
    <property type="entry name" value="Aminotrans_IV"/>
</dbReference>
<gene>
    <name evidence="6" type="ORF">SpAn4DRAFT_2940</name>
</gene>
<dbReference type="GO" id="GO:0008652">
    <property type="term" value="P:amino acid biosynthetic process"/>
    <property type="evidence" value="ECO:0007669"/>
    <property type="project" value="UniProtKB-ARBA"/>
</dbReference>
<sequence length="282" mass="31156">MIIYFNGRLISADEFVVSPLDHAFLYGHGLFETMRVYNGRVFRLKEHLDRLKDAADYLRWPTLPSHAELKAAIMSVLNENQLTDASVRLTVSRGSGTPRPDPASCGQPAIIMFALPLPAPLPPDGWSIATVTLQRNLSSPLVRIKSANYLDNILAKNEAKARGAQEALMLNTAGLVAEGSMSNLFFVTAGRLITPDENSGILPGITRNCIIELAQASGMPVEVRPVKPEELTEADEIFLTSSIMEVIPVKMLDDRLIGRQQIVPGCFTARLKELYRERTKKE</sequence>
<dbReference type="InterPro" id="IPR050571">
    <property type="entry name" value="Class-IV_PLP-Dep_Aminotrnsfr"/>
</dbReference>
<dbReference type="Pfam" id="PF01063">
    <property type="entry name" value="Aminotran_4"/>
    <property type="match status" value="1"/>
</dbReference>
<keyword evidence="6" id="KW-0032">Aminotransferase</keyword>
<keyword evidence="6" id="KW-0808">Transferase</keyword>
<dbReference type="InterPro" id="IPR018300">
    <property type="entry name" value="Aminotrans_IV_CS"/>
</dbReference>
<dbReference type="InterPro" id="IPR043132">
    <property type="entry name" value="BCAT-like_C"/>
</dbReference>
<dbReference type="FunFam" id="3.20.10.10:FF:000002">
    <property type="entry name" value="D-alanine aminotransferase"/>
    <property type="match status" value="1"/>
</dbReference>
<dbReference type="RefSeq" id="WP_021167194.1">
    <property type="nucleotide sequence ID" value="NZ_CTRP01000010.1"/>
</dbReference>
<dbReference type="EC" id="2.6.1.42" evidence="6"/>
<accession>A0A0U1KYI2</accession>
<evidence type="ECO:0000256" key="1">
    <source>
        <dbReference type="ARBA" id="ARBA00001933"/>
    </source>
</evidence>
<comment type="similarity">
    <text evidence="2 4">Belongs to the class-IV pyridoxal-phosphate-dependent aminotransferase family.</text>
</comment>
<evidence type="ECO:0000313" key="7">
    <source>
        <dbReference type="Proteomes" id="UP000049855"/>
    </source>
</evidence>
<dbReference type="EMBL" id="CTRP01000010">
    <property type="protein sequence ID" value="CQR72480.1"/>
    <property type="molecule type" value="Genomic_DNA"/>
</dbReference>
<comment type="cofactor">
    <cofactor evidence="1 5">
        <name>pyridoxal 5'-phosphate</name>
        <dbReference type="ChEBI" id="CHEBI:597326"/>
    </cofactor>
</comment>
<proteinExistence type="inferred from homology"/>
<name>A0A0U1KYI2_9FIRM</name>
<evidence type="ECO:0000313" key="6">
    <source>
        <dbReference type="EMBL" id="CQR72480.1"/>
    </source>
</evidence>
<dbReference type="Gene3D" id="3.30.470.10">
    <property type="match status" value="1"/>
</dbReference>
<dbReference type="InterPro" id="IPR043131">
    <property type="entry name" value="BCAT-like_N"/>
</dbReference>
<evidence type="ECO:0000256" key="5">
    <source>
        <dbReference type="RuleBase" id="RU004516"/>
    </source>
</evidence>
<organism evidence="6 7">
    <name type="scientific">Sporomusa ovata</name>
    <dbReference type="NCBI Taxonomy" id="2378"/>
    <lineage>
        <taxon>Bacteria</taxon>
        <taxon>Bacillati</taxon>
        <taxon>Bacillota</taxon>
        <taxon>Negativicutes</taxon>
        <taxon>Selenomonadales</taxon>
        <taxon>Sporomusaceae</taxon>
        <taxon>Sporomusa</taxon>
    </lineage>
</organism>
<keyword evidence="3 5" id="KW-0663">Pyridoxal phosphate</keyword>
<protein>
    <submittedName>
        <fullName evidence="6">Branched-chain amino acid aminotransferase</fullName>
        <ecNumber evidence="6">2.6.1.42</ecNumber>
    </submittedName>
</protein>
<dbReference type="InterPro" id="IPR036038">
    <property type="entry name" value="Aminotransferase-like"/>
</dbReference>
<dbReference type="GO" id="GO:0004084">
    <property type="term" value="F:branched-chain-amino-acid transaminase activity"/>
    <property type="evidence" value="ECO:0007669"/>
    <property type="project" value="UniProtKB-EC"/>
</dbReference>
<dbReference type="GO" id="GO:0046394">
    <property type="term" value="P:carboxylic acid biosynthetic process"/>
    <property type="evidence" value="ECO:0007669"/>
    <property type="project" value="UniProtKB-ARBA"/>
</dbReference>
<reference evidence="7" key="1">
    <citation type="submission" date="2015-03" db="EMBL/GenBank/DDBJ databases">
        <authorList>
            <person name="Nijsse Bart"/>
        </authorList>
    </citation>
    <scope>NUCLEOTIDE SEQUENCE [LARGE SCALE GENOMIC DNA]</scope>
</reference>